<sequence>MLDLLGRPVRQRTAQLNATEATSLDLRGLPTGIYAVRVSCADVEYTGRVVVQ</sequence>
<reference evidence="2" key="1">
    <citation type="journal article" date="2019" name="Int. J. Syst. Evol. Microbiol.">
        <title>The Global Catalogue of Microorganisms (GCM) 10K type strain sequencing project: providing services to taxonomists for standard genome sequencing and annotation.</title>
        <authorList>
            <consortium name="The Broad Institute Genomics Platform"/>
            <consortium name="The Broad Institute Genome Sequencing Center for Infectious Disease"/>
            <person name="Wu L."/>
            <person name="Ma J."/>
        </authorList>
    </citation>
    <scope>NUCLEOTIDE SEQUENCE [LARGE SCALE GENOMIC DNA]</scope>
    <source>
        <strain evidence="2">JCM 19635</strain>
    </source>
</reference>
<name>A0ABW2U814_9BACT</name>
<dbReference type="NCBIfam" id="TIGR04183">
    <property type="entry name" value="Por_Secre_tail"/>
    <property type="match status" value="1"/>
</dbReference>
<evidence type="ECO:0000313" key="2">
    <source>
        <dbReference type="Proteomes" id="UP001596513"/>
    </source>
</evidence>
<dbReference type="Proteomes" id="UP001596513">
    <property type="component" value="Unassembled WGS sequence"/>
</dbReference>
<proteinExistence type="predicted"/>
<organism evidence="1 2">
    <name type="scientific">Hymenobacter humi</name>
    <dbReference type="NCBI Taxonomy" id="1411620"/>
    <lineage>
        <taxon>Bacteria</taxon>
        <taxon>Pseudomonadati</taxon>
        <taxon>Bacteroidota</taxon>
        <taxon>Cytophagia</taxon>
        <taxon>Cytophagales</taxon>
        <taxon>Hymenobacteraceae</taxon>
        <taxon>Hymenobacter</taxon>
    </lineage>
</organism>
<dbReference type="InterPro" id="IPR026444">
    <property type="entry name" value="Secre_tail"/>
</dbReference>
<evidence type="ECO:0000313" key="1">
    <source>
        <dbReference type="EMBL" id="MFC7669647.1"/>
    </source>
</evidence>
<gene>
    <name evidence="1" type="ORF">ACFQT0_21465</name>
</gene>
<protein>
    <submittedName>
        <fullName evidence="1">T9SS type A sorting domain-containing protein</fullName>
    </submittedName>
</protein>
<comment type="caution">
    <text evidence="1">The sequence shown here is derived from an EMBL/GenBank/DDBJ whole genome shotgun (WGS) entry which is preliminary data.</text>
</comment>
<dbReference type="RefSeq" id="WP_380205138.1">
    <property type="nucleotide sequence ID" value="NZ_JBHTEK010000001.1"/>
</dbReference>
<accession>A0ABW2U814</accession>
<keyword evidence="2" id="KW-1185">Reference proteome</keyword>
<dbReference type="EMBL" id="JBHTEK010000001">
    <property type="protein sequence ID" value="MFC7669647.1"/>
    <property type="molecule type" value="Genomic_DNA"/>
</dbReference>